<dbReference type="AlphaFoldDB" id="A0A4Q2VLW9"/>
<organism evidence="8 9">
    <name type="scientific">Fusarium oxysporum f. sp. narcissi</name>
    <dbReference type="NCBI Taxonomy" id="451672"/>
    <lineage>
        <taxon>Eukaryota</taxon>
        <taxon>Fungi</taxon>
        <taxon>Dikarya</taxon>
        <taxon>Ascomycota</taxon>
        <taxon>Pezizomycotina</taxon>
        <taxon>Sordariomycetes</taxon>
        <taxon>Hypocreomycetidae</taxon>
        <taxon>Hypocreales</taxon>
        <taxon>Nectriaceae</taxon>
        <taxon>Fusarium</taxon>
        <taxon>Fusarium oxysporum species complex</taxon>
    </lineage>
</organism>
<feature type="transmembrane region" description="Helical" evidence="7">
    <location>
        <begin position="129"/>
        <end position="154"/>
    </location>
</feature>
<evidence type="ECO:0000256" key="6">
    <source>
        <dbReference type="ARBA" id="ARBA00023180"/>
    </source>
</evidence>
<keyword evidence="2" id="KW-0813">Transport</keyword>
<keyword evidence="5 7" id="KW-0472">Membrane</keyword>
<name>A0A4Q2VLW9_FUSOX</name>
<dbReference type="EMBL" id="MQTW01000077">
    <property type="protein sequence ID" value="RYC87361.1"/>
    <property type="molecule type" value="Genomic_DNA"/>
</dbReference>
<keyword evidence="6" id="KW-0325">Glycoprotein</keyword>
<evidence type="ECO:0000256" key="2">
    <source>
        <dbReference type="ARBA" id="ARBA00022448"/>
    </source>
</evidence>
<comment type="subcellular location">
    <subcellularLocation>
        <location evidence="1">Membrane</location>
        <topology evidence="1">Multi-pass membrane protein</topology>
    </subcellularLocation>
</comment>
<evidence type="ECO:0000256" key="5">
    <source>
        <dbReference type="ARBA" id="ARBA00023136"/>
    </source>
</evidence>
<gene>
    <name evidence="8" type="ORF">BFJ63_vAg9839</name>
</gene>
<evidence type="ECO:0008006" key="10">
    <source>
        <dbReference type="Google" id="ProtNLM"/>
    </source>
</evidence>
<comment type="caution">
    <text evidence="8">The sequence shown here is derived from an EMBL/GenBank/DDBJ whole genome shotgun (WGS) entry which is preliminary data.</text>
</comment>
<dbReference type="InterPro" id="IPR036259">
    <property type="entry name" value="MFS_trans_sf"/>
</dbReference>
<dbReference type="PANTHER" id="PTHR43791">
    <property type="entry name" value="PERMEASE-RELATED"/>
    <property type="match status" value="1"/>
</dbReference>
<proteinExistence type="predicted"/>
<dbReference type="GO" id="GO:0016020">
    <property type="term" value="C:membrane"/>
    <property type="evidence" value="ECO:0007669"/>
    <property type="project" value="UniProtKB-SubCell"/>
</dbReference>
<dbReference type="Gene3D" id="1.20.1250.20">
    <property type="entry name" value="MFS general substrate transporter like domains"/>
    <property type="match status" value="1"/>
</dbReference>
<evidence type="ECO:0000313" key="9">
    <source>
        <dbReference type="Proteomes" id="UP000290540"/>
    </source>
</evidence>
<dbReference type="SUPFAM" id="SSF103473">
    <property type="entry name" value="MFS general substrate transporter"/>
    <property type="match status" value="1"/>
</dbReference>
<sequence length="208" mass="23438">MTVAMTEQKQELSLSSEHVDEMPVKAEEAISNGLGMTDEQYDANEKSLVRKLDFTLLPMVWLLYFFNYLDRNNIAQARLSSFEQDLGLKGNQFNVAVSILNVGYMLMQLPSNMLLTRTRPSMYIPAWTALWSIVSAATAGAGTYTHLIVIRFFLGIAEAPFFPGIACTDGQPRSNEHLIFYLKERRESVSYTHVQSADRLGSRMLPVS</sequence>
<evidence type="ECO:0000313" key="8">
    <source>
        <dbReference type="EMBL" id="RYC87361.1"/>
    </source>
</evidence>
<evidence type="ECO:0000256" key="1">
    <source>
        <dbReference type="ARBA" id="ARBA00004141"/>
    </source>
</evidence>
<evidence type="ECO:0000256" key="7">
    <source>
        <dbReference type="SAM" id="Phobius"/>
    </source>
</evidence>
<reference evidence="8 9" key="1">
    <citation type="submission" date="2016-12" db="EMBL/GenBank/DDBJ databases">
        <title>Draft genome sequence of Fusarium oxysporum causing rot on Narcissus.</title>
        <authorList>
            <person name="Armitage A.D."/>
            <person name="Taylor A."/>
            <person name="Clarkson J.P."/>
            <person name="Harrison R.J."/>
            <person name="Jackson A.C."/>
        </authorList>
    </citation>
    <scope>NUCLEOTIDE SEQUENCE [LARGE SCALE GENOMIC DNA]</scope>
    <source>
        <strain evidence="8 9">N139</strain>
    </source>
</reference>
<evidence type="ECO:0000256" key="3">
    <source>
        <dbReference type="ARBA" id="ARBA00022692"/>
    </source>
</evidence>
<dbReference type="Proteomes" id="UP000290540">
    <property type="component" value="Unassembled WGS sequence"/>
</dbReference>
<accession>A0A4Q2VLW9</accession>
<protein>
    <recommendedName>
        <fullName evidence="10">Major facilitator superfamily (MFS) profile domain-containing protein</fullName>
    </recommendedName>
</protein>
<dbReference type="PANTHER" id="PTHR43791:SF62">
    <property type="entry name" value="MAJOR FACILITATOR SUPERFAMILY (MFS) PROFILE DOMAIN-CONTAINING PROTEIN"/>
    <property type="match status" value="1"/>
</dbReference>
<evidence type="ECO:0000256" key="4">
    <source>
        <dbReference type="ARBA" id="ARBA00022989"/>
    </source>
</evidence>
<keyword evidence="4 7" id="KW-1133">Transmembrane helix</keyword>
<dbReference type="InterPro" id="IPR011701">
    <property type="entry name" value="MFS"/>
</dbReference>
<dbReference type="Pfam" id="PF07690">
    <property type="entry name" value="MFS_1"/>
    <property type="match status" value="1"/>
</dbReference>
<keyword evidence="3 7" id="KW-0812">Transmembrane</keyword>
<dbReference type="GO" id="GO:0022857">
    <property type="term" value="F:transmembrane transporter activity"/>
    <property type="evidence" value="ECO:0007669"/>
    <property type="project" value="InterPro"/>
</dbReference>